<evidence type="ECO:0000256" key="1">
    <source>
        <dbReference type="SAM" id="MobiDB-lite"/>
    </source>
</evidence>
<reference evidence="2" key="1">
    <citation type="submission" date="2020-12" db="EMBL/GenBank/DDBJ databases">
        <authorList>
            <person name="Iha C."/>
        </authorList>
    </citation>
    <scope>NUCLEOTIDE SEQUENCE</scope>
</reference>
<dbReference type="AlphaFoldDB" id="A0A8S1JGM7"/>
<organism evidence="2 3">
    <name type="scientific">Ostreobium quekettii</name>
    <dbReference type="NCBI Taxonomy" id="121088"/>
    <lineage>
        <taxon>Eukaryota</taxon>
        <taxon>Viridiplantae</taxon>
        <taxon>Chlorophyta</taxon>
        <taxon>core chlorophytes</taxon>
        <taxon>Ulvophyceae</taxon>
        <taxon>TCBD clade</taxon>
        <taxon>Bryopsidales</taxon>
        <taxon>Ostreobineae</taxon>
        <taxon>Ostreobiaceae</taxon>
        <taxon>Ostreobium</taxon>
    </lineage>
</organism>
<sequence length="192" mass="20341">WRAMSAPGSETGLEMVQARLEGAPHNVPEAVAEVEGSRPRPAPGDQFPPSAPPHVAAQGPPGEVGDTKGATNEGSIEIDMNEEMCTGVQNETFFAGNDRHASAELRQMGMSCIDSPFLSSDRLGAKLPIHGLPCREACQCDRCLRCTPVPQGILRRQSPITGSCFCAAWMDQAGNAGLAAVEDCFKHEVLLG</sequence>
<accession>A0A8S1JGM7</accession>
<feature type="region of interest" description="Disordered" evidence="1">
    <location>
        <begin position="22"/>
        <end position="72"/>
    </location>
</feature>
<keyword evidence="3" id="KW-1185">Reference proteome</keyword>
<evidence type="ECO:0000313" key="3">
    <source>
        <dbReference type="Proteomes" id="UP000708148"/>
    </source>
</evidence>
<name>A0A8S1JGM7_9CHLO</name>
<gene>
    <name evidence="2" type="ORF">OSTQU699_LOCUS8601</name>
</gene>
<feature type="non-terminal residue" evidence="2">
    <location>
        <position position="1"/>
    </location>
</feature>
<dbReference type="EMBL" id="CAJHUC010002131">
    <property type="protein sequence ID" value="CAD7703244.1"/>
    <property type="molecule type" value="Genomic_DNA"/>
</dbReference>
<proteinExistence type="predicted"/>
<comment type="caution">
    <text evidence="2">The sequence shown here is derived from an EMBL/GenBank/DDBJ whole genome shotgun (WGS) entry which is preliminary data.</text>
</comment>
<protein>
    <submittedName>
        <fullName evidence="2">Uncharacterized protein</fullName>
    </submittedName>
</protein>
<dbReference type="Proteomes" id="UP000708148">
    <property type="component" value="Unassembled WGS sequence"/>
</dbReference>
<evidence type="ECO:0000313" key="2">
    <source>
        <dbReference type="EMBL" id="CAD7703244.1"/>
    </source>
</evidence>